<evidence type="ECO:0008006" key="3">
    <source>
        <dbReference type="Google" id="ProtNLM"/>
    </source>
</evidence>
<comment type="caution">
    <text evidence="1">The sequence shown here is derived from an EMBL/GenBank/DDBJ whole genome shotgun (WGS) entry which is preliminary data.</text>
</comment>
<sequence>MSKDGDIINARIDQLFLRRSHTRYWITLVDDRYNHSYNFFFNIIPQKQRHRSIPLHSLPSGDLARLEATLTAIRHHTQLSIEIRGFQGLRWPSDGNLIQKRRRADEA</sequence>
<accession>A0A0R2C7X2</accession>
<protein>
    <recommendedName>
        <fullName evidence="3">Acetyl-CoA carboxylase</fullName>
    </recommendedName>
</protein>
<name>A0A0R2C7X2_9LACO</name>
<gene>
    <name evidence="1" type="ORF">FD19_GL000833</name>
</gene>
<dbReference type="Proteomes" id="UP000051789">
    <property type="component" value="Unassembled WGS sequence"/>
</dbReference>
<dbReference type="RefSeq" id="WP_156321873.1">
    <property type="nucleotide sequence ID" value="NZ_AYZK01000002.1"/>
</dbReference>
<keyword evidence="2" id="KW-1185">Reference proteome</keyword>
<dbReference type="STRING" id="1423810.FD19_GL000833"/>
<dbReference type="EMBL" id="AYZK01000002">
    <property type="protein sequence ID" value="KRM87333.1"/>
    <property type="molecule type" value="Genomic_DNA"/>
</dbReference>
<evidence type="ECO:0000313" key="1">
    <source>
        <dbReference type="EMBL" id="KRM87333.1"/>
    </source>
</evidence>
<dbReference type="PATRIC" id="fig|1423810.4.peg.861"/>
<organism evidence="1 2">
    <name type="scientific">Lacticaseibacillus thailandensis DSM 22698 = JCM 13996</name>
    <dbReference type="NCBI Taxonomy" id="1423810"/>
    <lineage>
        <taxon>Bacteria</taxon>
        <taxon>Bacillati</taxon>
        <taxon>Bacillota</taxon>
        <taxon>Bacilli</taxon>
        <taxon>Lactobacillales</taxon>
        <taxon>Lactobacillaceae</taxon>
        <taxon>Lacticaseibacillus</taxon>
    </lineage>
</organism>
<dbReference type="OrthoDB" id="2248172at2"/>
<proteinExistence type="predicted"/>
<evidence type="ECO:0000313" key="2">
    <source>
        <dbReference type="Proteomes" id="UP000051789"/>
    </source>
</evidence>
<reference evidence="1 2" key="1">
    <citation type="journal article" date="2015" name="Genome Announc.">
        <title>Expanding the biotechnology potential of lactobacilli through comparative genomics of 213 strains and associated genera.</title>
        <authorList>
            <person name="Sun Z."/>
            <person name="Harris H.M."/>
            <person name="McCann A."/>
            <person name="Guo C."/>
            <person name="Argimon S."/>
            <person name="Zhang W."/>
            <person name="Yang X."/>
            <person name="Jeffery I.B."/>
            <person name="Cooney J.C."/>
            <person name="Kagawa T.F."/>
            <person name="Liu W."/>
            <person name="Song Y."/>
            <person name="Salvetti E."/>
            <person name="Wrobel A."/>
            <person name="Rasinkangas P."/>
            <person name="Parkhill J."/>
            <person name="Rea M.C."/>
            <person name="O'Sullivan O."/>
            <person name="Ritari J."/>
            <person name="Douillard F.P."/>
            <person name="Paul Ross R."/>
            <person name="Yang R."/>
            <person name="Briner A.E."/>
            <person name="Felis G.E."/>
            <person name="de Vos W.M."/>
            <person name="Barrangou R."/>
            <person name="Klaenhammer T.R."/>
            <person name="Caufield P.W."/>
            <person name="Cui Y."/>
            <person name="Zhang H."/>
            <person name="O'Toole P.W."/>
        </authorList>
    </citation>
    <scope>NUCLEOTIDE SEQUENCE [LARGE SCALE GENOMIC DNA]</scope>
    <source>
        <strain evidence="1 2">DSM 22698</strain>
    </source>
</reference>
<dbReference type="AlphaFoldDB" id="A0A0R2C7X2"/>